<dbReference type="InterPro" id="IPR052165">
    <property type="entry name" value="Membrane_assoc_protease"/>
</dbReference>
<evidence type="ECO:0000256" key="2">
    <source>
        <dbReference type="ARBA" id="ARBA00022692"/>
    </source>
</evidence>
<evidence type="ECO:0000259" key="6">
    <source>
        <dbReference type="Pfam" id="PF01957"/>
    </source>
</evidence>
<sequence>MIDIQRIRLPTRTRVVSVAAIVWLVAGILLAAAEMLTGDLTLLMLGVAALGTAGVSSVAGTSVVVDAIVFGVLTLVLFLGVRPVLRRRFGNPPPIPTNVEALQGKSALVLEQVDAHSGQVKLSGEVWTARPMDETEVYEPGTKVFVMKIDGATAVVWKGP</sequence>
<feature type="transmembrane region" description="Helical" evidence="5">
    <location>
        <begin position="67"/>
        <end position="85"/>
    </location>
</feature>
<feature type="transmembrane region" description="Helical" evidence="5">
    <location>
        <begin position="15"/>
        <end position="33"/>
    </location>
</feature>
<dbReference type="AlphaFoldDB" id="K0F198"/>
<keyword evidence="2 5" id="KW-0812">Transmembrane</keyword>
<accession>K0F198</accession>
<dbReference type="GO" id="GO:0005886">
    <property type="term" value="C:plasma membrane"/>
    <property type="evidence" value="ECO:0007669"/>
    <property type="project" value="TreeGrafter"/>
</dbReference>
<evidence type="ECO:0000256" key="3">
    <source>
        <dbReference type="ARBA" id="ARBA00022989"/>
    </source>
</evidence>
<evidence type="ECO:0000256" key="4">
    <source>
        <dbReference type="ARBA" id="ARBA00023136"/>
    </source>
</evidence>
<evidence type="ECO:0000313" key="8">
    <source>
        <dbReference type="Proteomes" id="UP000006304"/>
    </source>
</evidence>
<organism evidence="7 8">
    <name type="scientific">Nocardia brasiliensis (strain ATCC 700358 / HUJEG-1)</name>
    <dbReference type="NCBI Taxonomy" id="1133849"/>
    <lineage>
        <taxon>Bacteria</taxon>
        <taxon>Bacillati</taxon>
        <taxon>Actinomycetota</taxon>
        <taxon>Actinomycetes</taxon>
        <taxon>Mycobacteriales</taxon>
        <taxon>Nocardiaceae</taxon>
        <taxon>Nocardia</taxon>
    </lineage>
</organism>
<dbReference type="Pfam" id="PF01957">
    <property type="entry name" value="NfeD"/>
    <property type="match status" value="1"/>
</dbReference>
<dbReference type="HOGENOM" id="CLU_116732_2_0_11"/>
<evidence type="ECO:0000313" key="7">
    <source>
        <dbReference type="EMBL" id="AFU03452.1"/>
    </source>
</evidence>
<reference evidence="7 8" key="1">
    <citation type="journal article" date="2012" name="J. Bacteriol.">
        <title>Complete genome sequence of Nocardia brasiliensis HUJEG-1.</title>
        <authorList>
            <person name="Vera-Cabrera L."/>
            <person name="Ortiz-Lopez R."/>
            <person name="Elizondo-Gonzalez R."/>
            <person name="Perez-Maya A.A."/>
            <person name="Ocampo-Candiani J."/>
        </authorList>
    </citation>
    <scope>NUCLEOTIDE SEQUENCE [LARGE SCALE GENOMIC DNA]</scope>
    <source>
        <strain evidence="8">ATCC 700358</strain>
    </source>
</reference>
<feature type="domain" description="NfeD-like C-terminal" evidence="6">
    <location>
        <begin position="99"/>
        <end position="158"/>
    </location>
</feature>
<keyword evidence="4 5" id="KW-0472">Membrane</keyword>
<dbReference type="eggNOG" id="COG1585">
    <property type="taxonomic scope" value="Bacteria"/>
</dbReference>
<proteinExistence type="predicted"/>
<name>K0F198_NOCB7</name>
<dbReference type="InterPro" id="IPR012340">
    <property type="entry name" value="NA-bd_OB-fold"/>
</dbReference>
<dbReference type="STRING" id="1133849.O3I_027515"/>
<keyword evidence="8" id="KW-1185">Reference proteome</keyword>
<dbReference type="InterPro" id="IPR002810">
    <property type="entry name" value="NfeD-like_C"/>
</dbReference>
<comment type="subcellular location">
    <subcellularLocation>
        <location evidence="1">Membrane</location>
        <topology evidence="1">Multi-pass membrane protein</topology>
    </subcellularLocation>
</comment>
<keyword evidence="3 5" id="KW-1133">Transmembrane helix</keyword>
<dbReference type="PANTHER" id="PTHR33507:SF3">
    <property type="entry name" value="INNER MEMBRANE PROTEIN YBBJ"/>
    <property type="match status" value="1"/>
</dbReference>
<dbReference type="Gene3D" id="2.40.50.140">
    <property type="entry name" value="Nucleic acid-binding proteins"/>
    <property type="match status" value="1"/>
</dbReference>
<evidence type="ECO:0000256" key="1">
    <source>
        <dbReference type="ARBA" id="ARBA00004141"/>
    </source>
</evidence>
<protein>
    <recommendedName>
        <fullName evidence="6">NfeD-like C-terminal domain-containing protein</fullName>
    </recommendedName>
</protein>
<dbReference type="SUPFAM" id="SSF141322">
    <property type="entry name" value="NfeD domain-like"/>
    <property type="match status" value="1"/>
</dbReference>
<dbReference type="PANTHER" id="PTHR33507">
    <property type="entry name" value="INNER MEMBRANE PROTEIN YBBJ"/>
    <property type="match status" value="1"/>
</dbReference>
<dbReference type="EMBL" id="CP003876">
    <property type="protein sequence ID" value="AFU03452.1"/>
    <property type="molecule type" value="Genomic_DNA"/>
</dbReference>
<dbReference type="KEGG" id="nbr:O3I_027515"/>
<dbReference type="Proteomes" id="UP000006304">
    <property type="component" value="Chromosome"/>
</dbReference>
<evidence type="ECO:0000256" key="5">
    <source>
        <dbReference type="SAM" id="Phobius"/>
    </source>
</evidence>
<gene>
    <name evidence="7" type="ORF">O3I_027515</name>
</gene>